<keyword evidence="4" id="KW-1185">Reference proteome</keyword>
<dbReference type="InterPro" id="IPR041700">
    <property type="entry name" value="OMP_b-brl_3"/>
</dbReference>
<organism evidence="3 4">
    <name type="scientific">Mucilaginibacter rigui</name>
    <dbReference type="NCBI Taxonomy" id="534635"/>
    <lineage>
        <taxon>Bacteria</taxon>
        <taxon>Pseudomonadati</taxon>
        <taxon>Bacteroidota</taxon>
        <taxon>Sphingobacteriia</taxon>
        <taxon>Sphingobacteriales</taxon>
        <taxon>Sphingobacteriaceae</taxon>
        <taxon>Mucilaginibacter</taxon>
    </lineage>
</organism>
<feature type="domain" description="Outer membrane protein beta-barrel" evidence="2">
    <location>
        <begin position="373"/>
        <end position="778"/>
    </location>
</feature>
<reference evidence="3 4" key="1">
    <citation type="submission" date="2020-09" db="EMBL/GenBank/DDBJ databases">
        <title>Novel species of Mucilaginibacter isolated from a glacier on the Tibetan Plateau.</title>
        <authorList>
            <person name="Liu Q."/>
            <person name="Xin Y.-H."/>
        </authorList>
    </citation>
    <scope>NUCLEOTIDE SEQUENCE [LARGE SCALE GENOMIC DNA]</scope>
    <source>
        <strain evidence="3 4">CGMCC 1.13878</strain>
    </source>
</reference>
<dbReference type="Pfam" id="PF13620">
    <property type="entry name" value="CarboxypepD_reg"/>
    <property type="match status" value="1"/>
</dbReference>
<dbReference type="EMBL" id="JACWMW010000003">
    <property type="protein sequence ID" value="MBD1386793.1"/>
    <property type="molecule type" value="Genomic_DNA"/>
</dbReference>
<dbReference type="SUPFAM" id="SSF49464">
    <property type="entry name" value="Carboxypeptidase regulatory domain-like"/>
    <property type="match status" value="1"/>
</dbReference>
<dbReference type="InterPro" id="IPR037066">
    <property type="entry name" value="Plug_dom_sf"/>
</dbReference>
<name>A0ABR7X898_9SPHI</name>
<dbReference type="Gene3D" id="2.60.40.1120">
    <property type="entry name" value="Carboxypeptidase-like, regulatory domain"/>
    <property type="match status" value="1"/>
</dbReference>
<evidence type="ECO:0000259" key="2">
    <source>
        <dbReference type="Pfam" id="PF14905"/>
    </source>
</evidence>
<dbReference type="InterPro" id="IPR008969">
    <property type="entry name" value="CarboxyPept-like_regulatory"/>
</dbReference>
<feature type="chain" id="PRO_5045715015" evidence="1">
    <location>
        <begin position="23"/>
        <end position="804"/>
    </location>
</feature>
<dbReference type="SUPFAM" id="SSF56935">
    <property type="entry name" value="Porins"/>
    <property type="match status" value="1"/>
</dbReference>
<sequence>MKLKIAAFLAAWLSITSTFVNAQSISGKVTDSSQKPLDGASVYLMQDSALVKTALADAVGAFSFVQLKPGKYYLNISMMGFASYKSGLLKPDTTLLALMQPTGKQLKEVVITSQKQFVEQKIDRTVVNVDALISNAGSTAMDVLEKSPGVLVDQSGAISLKGKNGVKIFIDDKPTYLSGADLDNYLRSLSSATIDQIELMSNPPAKYDAAGNGGVINIRLKRNKAKGFNGGINLSYSQGYYGRTNNGLNFTYRDNKLNLFGNFSYNTANGFSDLDINRHFFTDAGAPDYDFLQNSFIRRTSKSYNSKIGFDYYVSEKSTIGFIVNGLISPSDVNTINKSRFLNTNGNLDSTIVALNAQHRNFKNGTANVNYRHQYDKKGRELTLDFDYLRYQTNMAQSFDNTGYLPNGNISTQDLLTGNLPSNINIWSAKTDYTHPLNSGFKLETGLKSSYTKTDNIADYFVTQGGVTAPDYDKTNHFIYKEQISAGYLNVNKDWKRISLQLGLRFENTASDGHQLGNIQKPDSTFKRNYNGLFPTAYIQYKLDSTGSHSINFNYGRRIDRPYYEDLNPFLSPLDKFTYYTGNPFLKPSYTDDWELSHTWKNITTTLNYSQTKDDVNETIEIVNGIYYSRPGNLGKSINKGISIDASFDPAKWLNFHFSGRVVNIHTISQFYTGTLDTKGTYYFIRPVFQFKLPKDWTTQIDGGYQSKVTNAQFIASARGKINAAVTKKFSPSLSMSIVGNDLFYTFNNGGQINNLANVKANYLNRGDSRTVVLSLNYRFGKTIADLRKHNADGAESEKNRVKN</sequence>
<protein>
    <submittedName>
        <fullName evidence="3">TonB-dependent receptor</fullName>
    </submittedName>
</protein>
<keyword evidence="3" id="KW-0675">Receptor</keyword>
<evidence type="ECO:0000313" key="3">
    <source>
        <dbReference type="EMBL" id="MBD1386793.1"/>
    </source>
</evidence>
<feature type="signal peptide" evidence="1">
    <location>
        <begin position="1"/>
        <end position="22"/>
    </location>
</feature>
<proteinExistence type="predicted"/>
<accession>A0ABR7X898</accession>
<evidence type="ECO:0000256" key="1">
    <source>
        <dbReference type="SAM" id="SignalP"/>
    </source>
</evidence>
<dbReference type="Pfam" id="PF14905">
    <property type="entry name" value="OMP_b-brl_3"/>
    <property type="match status" value="1"/>
</dbReference>
<keyword evidence="1" id="KW-0732">Signal</keyword>
<comment type="caution">
    <text evidence="3">The sequence shown here is derived from an EMBL/GenBank/DDBJ whole genome shotgun (WGS) entry which is preliminary data.</text>
</comment>
<gene>
    <name evidence="3" type="ORF">IDJ75_16030</name>
</gene>
<evidence type="ECO:0000313" key="4">
    <source>
        <dbReference type="Proteomes" id="UP000618754"/>
    </source>
</evidence>
<dbReference type="Gene3D" id="2.170.130.10">
    <property type="entry name" value="TonB-dependent receptor, plug domain"/>
    <property type="match status" value="1"/>
</dbReference>
<dbReference type="RefSeq" id="WP_191176619.1">
    <property type="nucleotide sequence ID" value="NZ_JACWMW010000003.1"/>
</dbReference>
<dbReference type="Proteomes" id="UP000618754">
    <property type="component" value="Unassembled WGS sequence"/>
</dbReference>